<reference evidence="3 4" key="1">
    <citation type="submission" date="2022-03" db="EMBL/GenBank/DDBJ databases">
        <title>Complete genome sequence of Lysobacter capsici VKM B-2533 and Lysobacter gummosus 10.1.1, promising sources of lytic agents.</title>
        <authorList>
            <person name="Tarlachkov S.V."/>
            <person name="Kudryakova I.V."/>
            <person name="Afoshin A.S."/>
            <person name="Leontyevskaya E.A."/>
            <person name="Leontyevskaya N.V."/>
        </authorList>
    </citation>
    <scope>NUCLEOTIDE SEQUENCE [LARGE SCALE GENOMIC DNA]</scope>
    <source>
        <strain evidence="3 4">10.1.1</strain>
    </source>
</reference>
<name>A0ABY3XH06_9GAMM</name>
<evidence type="ECO:0000259" key="2">
    <source>
        <dbReference type="PROSITE" id="PS50164"/>
    </source>
</evidence>
<evidence type="ECO:0000313" key="4">
    <source>
        <dbReference type="Proteomes" id="UP000829194"/>
    </source>
</evidence>
<gene>
    <name evidence="3" type="ORF">MOV92_06665</name>
</gene>
<accession>A0ABY3XH06</accession>
<dbReference type="SUPFAM" id="SSF82771">
    <property type="entry name" value="GIY-YIG endonuclease"/>
    <property type="match status" value="1"/>
</dbReference>
<dbReference type="CDD" id="cd10456">
    <property type="entry name" value="GIY-YIG_UPF0213"/>
    <property type="match status" value="1"/>
</dbReference>
<dbReference type="RefSeq" id="WP_057942113.1">
    <property type="nucleotide sequence ID" value="NZ_CP011131.1"/>
</dbReference>
<dbReference type="InterPro" id="IPR000305">
    <property type="entry name" value="GIY-YIG_endonuc"/>
</dbReference>
<keyword evidence="4" id="KW-1185">Reference proteome</keyword>
<evidence type="ECO:0000256" key="1">
    <source>
        <dbReference type="ARBA" id="ARBA00007435"/>
    </source>
</evidence>
<protein>
    <submittedName>
        <fullName evidence="3">GIY-YIG nuclease family protein</fullName>
    </submittedName>
</protein>
<dbReference type="InterPro" id="IPR035901">
    <property type="entry name" value="GIY-YIG_endonuc_sf"/>
</dbReference>
<comment type="similarity">
    <text evidence="1">Belongs to the UPF0213 family.</text>
</comment>
<dbReference type="PANTHER" id="PTHR34477">
    <property type="entry name" value="UPF0213 PROTEIN YHBQ"/>
    <property type="match status" value="1"/>
</dbReference>
<dbReference type="InterPro" id="IPR050190">
    <property type="entry name" value="UPF0213_domain"/>
</dbReference>
<evidence type="ECO:0000313" key="3">
    <source>
        <dbReference type="EMBL" id="UNP30929.1"/>
    </source>
</evidence>
<dbReference type="Proteomes" id="UP000829194">
    <property type="component" value="Chromosome"/>
</dbReference>
<dbReference type="EMBL" id="CP093547">
    <property type="protein sequence ID" value="UNP30929.1"/>
    <property type="molecule type" value="Genomic_DNA"/>
</dbReference>
<organism evidence="3 4">
    <name type="scientific">Lysobacter gummosus</name>
    <dbReference type="NCBI Taxonomy" id="262324"/>
    <lineage>
        <taxon>Bacteria</taxon>
        <taxon>Pseudomonadati</taxon>
        <taxon>Pseudomonadota</taxon>
        <taxon>Gammaproteobacteria</taxon>
        <taxon>Lysobacterales</taxon>
        <taxon>Lysobacteraceae</taxon>
        <taxon>Lysobacter</taxon>
    </lineage>
</organism>
<proteinExistence type="inferred from homology"/>
<dbReference type="PANTHER" id="PTHR34477:SF1">
    <property type="entry name" value="UPF0213 PROTEIN YHBQ"/>
    <property type="match status" value="1"/>
</dbReference>
<dbReference type="Pfam" id="PF01541">
    <property type="entry name" value="GIY-YIG"/>
    <property type="match status" value="1"/>
</dbReference>
<dbReference type="PROSITE" id="PS50164">
    <property type="entry name" value="GIY_YIG"/>
    <property type="match status" value="1"/>
</dbReference>
<sequence length="107" mass="11386">MSPWFVYVIECRDGSLYTGIAVDVERRYAEHVAGKGARYTRSHPPAQLLARFPHPDRSSALRAEYAIKQLTASAKRALCADAAVVAAAAEASADAPGEPVQADTASV</sequence>
<feature type="domain" description="GIY-YIG" evidence="2">
    <location>
        <begin position="2"/>
        <end position="77"/>
    </location>
</feature>
<dbReference type="Gene3D" id="3.40.1440.10">
    <property type="entry name" value="GIY-YIG endonuclease"/>
    <property type="match status" value="1"/>
</dbReference>